<dbReference type="FunFam" id="3.90.1150.10:FF:000033">
    <property type="entry name" value="Cystathionine gamma-synthase"/>
    <property type="match status" value="1"/>
</dbReference>
<dbReference type="Gene3D" id="3.90.1150.10">
    <property type="entry name" value="Aspartate Aminotransferase, domain 1"/>
    <property type="match status" value="1"/>
</dbReference>
<dbReference type="EMBL" id="JAQJJG010000007">
    <property type="protein sequence ID" value="MDN5123713.1"/>
    <property type="molecule type" value="Genomic_DNA"/>
</dbReference>
<dbReference type="InterPro" id="IPR000277">
    <property type="entry name" value="Cys/Met-Metab_PyrdxlP-dep_enz"/>
</dbReference>
<dbReference type="PANTHER" id="PTHR43797">
    <property type="entry name" value="HOMOCYSTEINE/CYSTEINE SYNTHASE"/>
    <property type="match status" value="1"/>
</dbReference>
<comment type="similarity">
    <text evidence="2 6">Belongs to the trans-sulfuration enzymes family.</text>
</comment>
<evidence type="ECO:0000256" key="5">
    <source>
        <dbReference type="PIRSR" id="PIRSR001434-2"/>
    </source>
</evidence>
<evidence type="ECO:0000256" key="4">
    <source>
        <dbReference type="ARBA" id="ARBA00022898"/>
    </source>
</evidence>
<dbReference type="InterPro" id="IPR006235">
    <property type="entry name" value="OAc-hSer/O-AcSer_sulfhydrylase"/>
</dbReference>
<dbReference type="GO" id="GO:0030170">
    <property type="term" value="F:pyridoxal phosphate binding"/>
    <property type="evidence" value="ECO:0007669"/>
    <property type="project" value="InterPro"/>
</dbReference>
<dbReference type="GO" id="GO:0019346">
    <property type="term" value="P:transsulfuration"/>
    <property type="evidence" value="ECO:0007669"/>
    <property type="project" value="InterPro"/>
</dbReference>
<dbReference type="GO" id="GO:0006535">
    <property type="term" value="P:cysteine biosynthetic process from serine"/>
    <property type="evidence" value="ECO:0007669"/>
    <property type="project" value="TreeGrafter"/>
</dbReference>
<dbReference type="GO" id="GO:0071269">
    <property type="term" value="P:L-homocysteine biosynthetic process"/>
    <property type="evidence" value="ECO:0007669"/>
    <property type="project" value="TreeGrafter"/>
</dbReference>
<gene>
    <name evidence="7" type="ORF">PJV93_07305</name>
</gene>
<dbReference type="RefSeq" id="WP_301370614.1">
    <property type="nucleotide sequence ID" value="NZ_JAQJJF010000017.1"/>
</dbReference>
<organism evidence="7 8">
    <name type="scientific">Aliarcobacter butzleri</name>
    <dbReference type="NCBI Taxonomy" id="28197"/>
    <lineage>
        <taxon>Bacteria</taxon>
        <taxon>Pseudomonadati</taxon>
        <taxon>Campylobacterota</taxon>
        <taxon>Epsilonproteobacteria</taxon>
        <taxon>Campylobacterales</taxon>
        <taxon>Arcobacteraceae</taxon>
        <taxon>Aliarcobacter</taxon>
    </lineage>
</organism>
<keyword evidence="4 5" id="KW-0663">Pyridoxal phosphate</keyword>
<dbReference type="Pfam" id="PF01053">
    <property type="entry name" value="Cys_Met_Meta_PP"/>
    <property type="match status" value="1"/>
</dbReference>
<dbReference type="PIRSF" id="PIRSF001434">
    <property type="entry name" value="CGS"/>
    <property type="match status" value="1"/>
</dbReference>
<evidence type="ECO:0000313" key="8">
    <source>
        <dbReference type="Proteomes" id="UP001170364"/>
    </source>
</evidence>
<comment type="caution">
    <text evidence="7">The sequence shown here is derived from an EMBL/GenBank/DDBJ whole genome shotgun (WGS) entry which is preliminary data.</text>
</comment>
<evidence type="ECO:0000313" key="7">
    <source>
        <dbReference type="EMBL" id="MDN5123713.1"/>
    </source>
</evidence>
<evidence type="ECO:0000256" key="6">
    <source>
        <dbReference type="RuleBase" id="RU362118"/>
    </source>
</evidence>
<protein>
    <submittedName>
        <fullName evidence="7">O-acetylhomoserine aminocarboxypropyltransferase/cysteine synthase</fullName>
    </submittedName>
</protein>
<evidence type="ECO:0000256" key="3">
    <source>
        <dbReference type="ARBA" id="ARBA00022679"/>
    </source>
</evidence>
<dbReference type="InterPro" id="IPR015421">
    <property type="entry name" value="PyrdxlP-dep_Trfase_major"/>
</dbReference>
<reference evidence="7" key="2">
    <citation type="submission" date="2023-01" db="EMBL/GenBank/DDBJ databases">
        <authorList>
            <person name="Uljanovas D."/>
        </authorList>
    </citation>
    <scope>NUCLEOTIDE SEQUENCE</scope>
    <source>
        <strain evidence="7">S41</strain>
    </source>
</reference>
<dbReference type="AlphaFoldDB" id="A0AAW7QBE2"/>
<dbReference type="SUPFAM" id="SSF53383">
    <property type="entry name" value="PLP-dependent transferases"/>
    <property type="match status" value="1"/>
</dbReference>
<dbReference type="Proteomes" id="UP001170364">
    <property type="component" value="Unassembled WGS sequence"/>
</dbReference>
<dbReference type="GO" id="GO:0005737">
    <property type="term" value="C:cytoplasm"/>
    <property type="evidence" value="ECO:0007669"/>
    <property type="project" value="TreeGrafter"/>
</dbReference>
<keyword evidence="3" id="KW-0808">Transferase</keyword>
<reference evidence="7" key="1">
    <citation type="journal article" date="2023" name="Microorganisms">
        <title>Genomic Characterization of Arcobacter butzleri Strains Isolated from Various Sources in Lithuania.</title>
        <authorList>
            <person name="Uljanovas D."/>
            <person name="Golz G."/>
            <person name="Fleischmann S."/>
            <person name="Kudirkiene E."/>
            <person name="Kasetiene N."/>
            <person name="Grineviciene A."/>
            <person name="Tamuleviciene E."/>
            <person name="Aksomaitiene J."/>
            <person name="Alter T."/>
            <person name="Malakauskas M."/>
        </authorList>
    </citation>
    <scope>NUCLEOTIDE SEQUENCE</scope>
    <source>
        <strain evidence="7">S41</strain>
    </source>
</reference>
<proteinExistence type="inferred from homology"/>
<name>A0AAW7QBE2_9BACT</name>
<dbReference type="InterPro" id="IPR015424">
    <property type="entry name" value="PyrdxlP-dep_Trfase"/>
</dbReference>
<evidence type="ECO:0000256" key="2">
    <source>
        <dbReference type="ARBA" id="ARBA00009077"/>
    </source>
</evidence>
<evidence type="ECO:0000256" key="1">
    <source>
        <dbReference type="ARBA" id="ARBA00001933"/>
    </source>
</evidence>
<dbReference type="InterPro" id="IPR015422">
    <property type="entry name" value="PyrdxlP-dep_Trfase_small"/>
</dbReference>
<dbReference type="Gene3D" id="3.40.640.10">
    <property type="entry name" value="Type I PLP-dependent aspartate aminotransferase-like (Major domain)"/>
    <property type="match status" value="1"/>
</dbReference>
<accession>A0AAW7QBE2</accession>
<dbReference type="PANTHER" id="PTHR43797:SF2">
    <property type="entry name" value="HOMOCYSTEINE_CYSTEINE SYNTHASE"/>
    <property type="match status" value="1"/>
</dbReference>
<dbReference type="NCBIfam" id="TIGR01326">
    <property type="entry name" value="OAH_OAS_sulfhy"/>
    <property type="match status" value="1"/>
</dbReference>
<dbReference type="FunFam" id="3.40.640.10:FF:000046">
    <property type="entry name" value="Cystathionine gamma-lyase"/>
    <property type="match status" value="1"/>
</dbReference>
<dbReference type="CDD" id="cd00614">
    <property type="entry name" value="CGS_like"/>
    <property type="match status" value="1"/>
</dbReference>
<dbReference type="GO" id="GO:0004124">
    <property type="term" value="F:cysteine synthase activity"/>
    <property type="evidence" value="ECO:0007669"/>
    <property type="project" value="TreeGrafter"/>
</dbReference>
<sequence>MKQDTLAIHSEYKKDTQRTMNIPIYMTTAFDFGTTEFAASSFRLEQGTDNVYSRVGNPTNAILERRIAQLEGGGSGALALASGMSAIFYSILNIAQAGDNIIASNQLYGGTITLFSQTLKKLGIEARFFDIDKIEDIEKLIDGNSKCIFFETISNPSIDLPDFEKIVKIANKYNLLTIVDNTVATPILCQPLLLGVDIVVHSASKYITGQGTAIGGLIIERNNLVEKIINNDRYKHFNEPEPSYQGLIFSNCGATSILFTFRARMILLRDTGGCLSPFNAWIFIQGLETLSLRIQKHSLNALKIAKWLEEQHIVKKVNYPLLESNKNYDLAKKYLNEFASGLVSFEVENYESAKSILDNVKIFSIVANIGDSKSIINHSASTTHQQLSDDELEKAGVSQGLIRLSIGIENVEDLISDLEQAIKAKR</sequence>
<feature type="modified residue" description="N6-(pyridoxal phosphate)lysine" evidence="5">
    <location>
        <position position="205"/>
    </location>
</feature>
<comment type="cofactor">
    <cofactor evidence="1 6">
        <name>pyridoxal 5'-phosphate</name>
        <dbReference type="ChEBI" id="CHEBI:597326"/>
    </cofactor>
</comment>
<dbReference type="GO" id="GO:0003961">
    <property type="term" value="F:O-acetylhomoserine aminocarboxypropyltransferase activity"/>
    <property type="evidence" value="ECO:0007669"/>
    <property type="project" value="TreeGrafter"/>
</dbReference>